<protein>
    <submittedName>
        <fullName evidence="2">Uncharacterized protein</fullName>
    </submittedName>
</protein>
<gene>
    <name evidence="2" type="ORF">MUK42_07377</name>
</gene>
<evidence type="ECO:0000256" key="1">
    <source>
        <dbReference type="SAM" id="Phobius"/>
    </source>
</evidence>
<accession>A0A9E7HMY2</accession>
<evidence type="ECO:0000313" key="2">
    <source>
        <dbReference type="EMBL" id="URE36361.1"/>
    </source>
</evidence>
<dbReference type="AlphaFoldDB" id="A0A9E7HMY2"/>
<organism evidence="2 3">
    <name type="scientific">Musa troglodytarum</name>
    <name type="common">fe'i banana</name>
    <dbReference type="NCBI Taxonomy" id="320322"/>
    <lineage>
        <taxon>Eukaryota</taxon>
        <taxon>Viridiplantae</taxon>
        <taxon>Streptophyta</taxon>
        <taxon>Embryophyta</taxon>
        <taxon>Tracheophyta</taxon>
        <taxon>Spermatophyta</taxon>
        <taxon>Magnoliopsida</taxon>
        <taxon>Liliopsida</taxon>
        <taxon>Zingiberales</taxon>
        <taxon>Musaceae</taxon>
        <taxon>Musa</taxon>
    </lineage>
</organism>
<name>A0A9E7HMY2_9LILI</name>
<feature type="transmembrane region" description="Helical" evidence="1">
    <location>
        <begin position="12"/>
        <end position="35"/>
    </location>
</feature>
<evidence type="ECO:0000313" key="3">
    <source>
        <dbReference type="Proteomes" id="UP001055439"/>
    </source>
</evidence>
<dbReference type="Proteomes" id="UP001055439">
    <property type="component" value="Chromosome 8"/>
</dbReference>
<keyword evidence="1" id="KW-0472">Membrane</keyword>
<keyword evidence="1" id="KW-0812">Transmembrane</keyword>
<dbReference type="EMBL" id="CP097510">
    <property type="protein sequence ID" value="URE36361.1"/>
    <property type="molecule type" value="Genomic_DNA"/>
</dbReference>
<keyword evidence="1" id="KW-1133">Transmembrane helix</keyword>
<reference evidence="2" key="1">
    <citation type="submission" date="2022-05" db="EMBL/GenBank/DDBJ databases">
        <title>The Musa troglodytarum L. genome provides insights into the mechanism of non-climacteric behaviour and enrichment of carotenoids.</title>
        <authorList>
            <person name="Wang J."/>
        </authorList>
    </citation>
    <scope>NUCLEOTIDE SEQUENCE</scope>
    <source>
        <tissue evidence="2">Leaf</tissue>
    </source>
</reference>
<keyword evidence="3" id="KW-1185">Reference proteome</keyword>
<proteinExistence type="predicted"/>
<sequence>MPTLPGKGRLWAPFSQILVSYLCCFLGALIVSALAPKALQLEISLFKVEANSPSTLSIAAESLPICVGNGPENELMVSISSSSNWFLEEWPSKSVPE</sequence>